<keyword evidence="1" id="KW-1133">Transmembrane helix</keyword>
<reference evidence="3" key="1">
    <citation type="submission" date="2013-12" db="EMBL/GenBank/DDBJ databases">
        <title>The Genome Sequence of Aphanomyces invadans NJM9701.</title>
        <authorList>
            <consortium name="The Broad Institute Genomics Platform"/>
            <person name="Russ C."/>
            <person name="Tyler B."/>
            <person name="van West P."/>
            <person name="Dieguez-Uribeondo J."/>
            <person name="Young S.K."/>
            <person name="Zeng Q."/>
            <person name="Gargeya S."/>
            <person name="Fitzgerald M."/>
            <person name="Abouelleil A."/>
            <person name="Alvarado L."/>
            <person name="Chapman S.B."/>
            <person name="Gainer-Dewar J."/>
            <person name="Goldberg J."/>
            <person name="Griggs A."/>
            <person name="Gujja S."/>
            <person name="Hansen M."/>
            <person name="Howarth C."/>
            <person name="Imamovic A."/>
            <person name="Ireland A."/>
            <person name="Larimer J."/>
            <person name="McCowan C."/>
            <person name="Murphy C."/>
            <person name="Pearson M."/>
            <person name="Poon T.W."/>
            <person name="Priest M."/>
            <person name="Roberts A."/>
            <person name="Saif S."/>
            <person name="Shea T."/>
            <person name="Sykes S."/>
            <person name="Wortman J."/>
            <person name="Nusbaum C."/>
            <person name="Birren B."/>
        </authorList>
    </citation>
    <scope>NUCLEOTIDE SEQUENCE [LARGE SCALE GENOMIC DNA]</scope>
    <source>
        <strain evidence="3">NJM9701</strain>
    </source>
</reference>
<feature type="transmembrane region" description="Helical" evidence="1">
    <location>
        <begin position="170"/>
        <end position="190"/>
    </location>
</feature>
<keyword evidence="1" id="KW-0472">Membrane</keyword>
<name>A0A024TEJ8_9STRA</name>
<dbReference type="SUPFAM" id="SSF48097">
    <property type="entry name" value="Regulator of G-protein signaling, RGS"/>
    <property type="match status" value="1"/>
</dbReference>
<feature type="transmembrane region" description="Helical" evidence="1">
    <location>
        <begin position="130"/>
        <end position="150"/>
    </location>
</feature>
<dbReference type="InterPro" id="IPR044926">
    <property type="entry name" value="RGS_subdomain_2"/>
</dbReference>
<dbReference type="PROSITE" id="PS50132">
    <property type="entry name" value="RGS"/>
    <property type="match status" value="1"/>
</dbReference>
<dbReference type="EMBL" id="KI914007">
    <property type="protein sequence ID" value="ETV91782.1"/>
    <property type="molecule type" value="Genomic_DNA"/>
</dbReference>
<dbReference type="GeneID" id="20090888"/>
<feature type="transmembrane region" description="Helical" evidence="1">
    <location>
        <begin position="77"/>
        <end position="99"/>
    </location>
</feature>
<feature type="transmembrane region" description="Helical" evidence="1">
    <location>
        <begin position="6"/>
        <end position="27"/>
    </location>
</feature>
<dbReference type="RefSeq" id="XP_008879708.1">
    <property type="nucleotide sequence ID" value="XM_008881486.1"/>
</dbReference>
<protein>
    <recommendedName>
        <fullName evidence="2">RGS domain-containing protein</fullName>
    </recommendedName>
</protein>
<dbReference type="AlphaFoldDB" id="A0A024TEJ8"/>
<evidence type="ECO:0000259" key="2">
    <source>
        <dbReference type="PROSITE" id="PS50132"/>
    </source>
</evidence>
<dbReference type="InterPro" id="IPR016137">
    <property type="entry name" value="RGS"/>
</dbReference>
<feature type="transmembrane region" description="Helical" evidence="1">
    <location>
        <begin position="211"/>
        <end position="231"/>
    </location>
</feature>
<evidence type="ECO:0000256" key="1">
    <source>
        <dbReference type="SAM" id="Phobius"/>
    </source>
</evidence>
<sequence>MPGSSPPGAMIPLLASWISCLYMPAAWGLYNHRRNHPFMKYRHPRRMAVIAGCFGVCALTLPILVCTDASCLFYSLWFSLGMCAVVAYLLMQWAIVVTFQITELLAQPKLATAQTVFRTMQRRWFLHPRVQRTMFVGTIALILVPIYYPYSVDAKEFMMHTRGACFDEASWNFLLGELGIIGGVSCALAVQVSRVVDNFGLRAAFLSTAKVGVLCLLLQLVISIGSFNLHWTWLSDYYVLDTMASLPFHAFYYFNVVQPLRSILLPSLFRQRVMVLSCPFSQHRYHSTSHFHAFLLHPDGFRSFLEFCRMELRLELLLAWQTLTQFEAAPTTRAAEQVFQACFSPHCIYATAIGNQWRPHFQPLRQTWTQTTTFLPPTLFRTVTAALLQCMYDVQFPRFLQHPAGILAWHEFLDRKRAVEKLDQVLTIVDRQTSSFQMKLHRPLPFHGG</sequence>
<keyword evidence="1" id="KW-0812">Transmembrane</keyword>
<organism evidence="3">
    <name type="scientific">Aphanomyces invadans</name>
    <dbReference type="NCBI Taxonomy" id="157072"/>
    <lineage>
        <taxon>Eukaryota</taxon>
        <taxon>Sar</taxon>
        <taxon>Stramenopiles</taxon>
        <taxon>Oomycota</taxon>
        <taxon>Saprolegniomycetes</taxon>
        <taxon>Saprolegniales</taxon>
        <taxon>Verrucalvaceae</taxon>
        <taxon>Aphanomyces</taxon>
    </lineage>
</organism>
<feature type="domain" description="RGS" evidence="2">
    <location>
        <begin position="290"/>
        <end position="401"/>
    </location>
</feature>
<dbReference type="OrthoDB" id="60887at2759"/>
<feature type="transmembrane region" description="Helical" evidence="1">
    <location>
        <begin position="251"/>
        <end position="269"/>
    </location>
</feature>
<dbReference type="Gene3D" id="1.10.167.10">
    <property type="entry name" value="Regulator of G-protein Signalling 4, domain 2"/>
    <property type="match status" value="1"/>
</dbReference>
<gene>
    <name evidence="3" type="ORF">H310_13838</name>
</gene>
<accession>A0A024TEJ8</accession>
<dbReference type="VEuPathDB" id="FungiDB:H310_13838"/>
<dbReference type="InterPro" id="IPR036305">
    <property type="entry name" value="RGS_sf"/>
</dbReference>
<proteinExistence type="predicted"/>
<evidence type="ECO:0000313" key="3">
    <source>
        <dbReference type="EMBL" id="ETV91782.1"/>
    </source>
</evidence>
<feature type="transmembrane region" description="Helical" evidence="1">
    <location>
        <begin position="47"/>
        <end position="65"/>
    </location>
</feature>